<evidence type="ECO:0000259" key="1">
    <source>
        <dbReference type="Pfam" id="PF01850"/>
    </source>
</evidence>
<dbReference type="InterPro" id="IPR002716">
    <property type="entry name" value="PIN_dom"/>
</dbReference>
<proteinExistence type="predicted"/>
<dbReference type="SUPFAM" id="SSF88723">
    <property type="entry name" value="PIN domain-like"/>
    <property type="match status" value="1"/>
</dbReference>
<dbReference type="AlphaFoldDB" id="A0A246FG04"/>
<name>A0A246FG04_9BACT</name>
<evidence type="ECO:0000313" key="3">
    <source>
        <dbReference type="Proteomes" id="UP000197277"/>
    </source>
</evidence>
<sequence>MSAWTSCCSKNAKTLPVVFDTNIVIAHLRRQQQLPLRAVLPFAVVGELEAFALKADWGYQKVAFLRQLLERYPLVGFVPELASLYARLDAYSQGRLRGQPLPSGLSARNMGKNDLWIAATALYLDLPLHTTDNDFDHLPPLGLVLVKEAT</sequence>
<dbReference type="Gene3D" id="3.40.50.1010">
    <property type="entry name" value="5'-nuclease"/>
    <property type="match status" value="1"/>
</dbReference>
<evidence type="ECO:0000313" key="2">
    <source>
        <dbReference type="EMBL" id="OWP61451.1"/>
    </source>
</evidence>
<dbReference type="Proteomes" id="UP000197277">
    <property type="component" value="Unassembled WGS sequence"/>
</dbReference>
<comment type="caution">
    <text evidence="2">The sequence shown here is derived from an EMBL/GenBank/DDBJ whole genome shotgun (WGS) entry which is preliminary data.</text>
</comment>
<dbReference type="EMBL" id="NIRR01000064">
    <property type="protein sequence ID" value="OWP61451.1"/>
    <property type="molecule type" value="Genomic_DNA"/>
</dbReference>
<accession>A0A246FG04</accession>
<organism evidence="2 3">
    <name type="scientific">Hymenobacter amundsenii</name>
    <dbReference type="NCBI Taxonomy" id="2006685"/>
    <lineage>
        <taxon>Bacteria</taxon>
        <taxon>Pseudomonadati</taxon>
        <taxon>Bacteroidota</taxon>
        <taxon>Cytophagia</taxon>
        <taxon>Cytophagales</taxon>
        <taxon>Hymenobacteraceae</taxon>
        <taxon>Hymenobacter</taxon>
    </lineage>
</organism>
<gene>
    <name evidence="2" type="ORF">CDA63_19315</name>
</gene>
<feature type="domain" description="PIN" evidence="1">
    <location>
        <begin position="17"/>
        <end position="138"/>
    </location>
</feature>
<protein>
    <recommendedName>
        <fullName evidence="1">PIN domain-containing protein</fullName>
    </recommendedName>
</protein>
<reference evidence="2 3" key="1">
    <citation type="submission" date="2017-06" db="EMBL/GenBank/DDBJ databases">
        <title>Hymenobacter amundsenii sp. nov. isolated from regoliths in Antarctica.</title>
        <authorList>
            <person name="Sedlacek I."/>
            <person name="Kralova S."/>
            <person name="Pantucek R."/>
            <person name="Svec P."/>
            <person name="Holochova P."/>
            <person name="Stankova E."/>
            <person name="Vrbovska V."/>
            <person name="Busse H.-J."/>
        </authorList>
    </citation>
    <scope>NUCLEOTIDE SEQUENCE [LARGE SCALE GENOMIC DNA]</scope>
    <source>
        <strain evidence="2 3">CCM 8682</strain>
    </source>
</reference>
<dbReference type="InterPro" id="IPR029060">
    <property type="entry name" value="PIN-like_dom_sf"/>
</dbReference>
<keyword evidence="3" id="KW-1185">Reference proteome</keyword>
<dbReference type="Pfam" id="PF01850">
    <property type="entry name" value="PIN"/>
    <property type="match status" value="1"/>
</dbReference>
<dbReference type="OrthoDB" id="1443334at2"/>